<keyword evidence="4 5" id="KW-0472">Membrane</keyword>
<dbReference type="Pfam" id="PF04116">
    <property type="entry name" value="FA_hydroxylase"/>
    <property type="match status" value="1"/>
</dbReference>
<feature type="transmembrane region" description="Helical" evidence="5">
    <location>
        <begin position="157"/>
        <end position="179"/>
    </location>
</feature>
<dbReference type="PANTHER" id="PTHR11863">
    <property type="entry name" value="STEROL DESATURASE"/>
    <property type="match status" value="1"/>
</dbReference>
<dbReference type="GO" id="GO:0016491">
    <property type="term" value="F:oxidoreductase activity"/>
    <property type="evidence" value="ECO:0007669"/>
    <property type="project" value="InterPro"/>
</dbReference>
<evidence type="ECO:0000313" key="8">
    <source>
        <dbReference type="Proteomes" id="UP000517753"/>
    </source>
</evidence>
<feature type="transmembrane region" description="Helical" evidence="5">
    <location>
        <begin position="110"/>
        <end position="130"/>
    </location>
</feature>
<evidence type="ECO:0000256" key="1">
    <source>
        <dbReference type="ARBA" id="ARBA00004370"/>
    </source>
</evidence>
<evidence type="ECO:0000256" key="4">
    <source>
        <dbReference type="ARBA" id="ARBA00023136"/>
    </source>
</evidence>
<keyword evidence="3 5" id="KW-1133">Transmembrane helix</keyword>
<dbReference type="GO" id="GO:0008610">
    <property type="term" value="P:lipid biosynthetic process"/>
    <property type="evidence" value="ECO:0007669"/>
    <property type="project" value="InterPro"/>
</dbReference>
<dbReference type="Proteomes" id="UP000517753">
    <property type="component" value="Unassembled WGS sequence"/>
</dbReference>
<dbReference type="InterPro" id="IPR006694">
    <property type="entry name" value="Fatty_acid_hydroxylase"/>
</dbReference>
<keyword evidence="2 5" id="KW-0812">Transmembrane</keyword>
<dbReference type="InterPro" id="IPR050307">
    <property type="entry name" value="Sterol_Desaturase_Related"/>
</dbReference>
<proteinExistence type="predicted"/>
<organism evidence="7 8">
    <name type="scientific">Sphingomonas melonis</name>
    <dbReference type="NCBI Taxonomy" id="152682"/>
    <lineage>
        <taxon>Bacteria</taxon>
        <taxon>Pseudomonadati</taxon>
        <taxon>Pseudomonadota</taxon>
        <taxon>Alphaproteobacteria</taxon>
        <taxon>Sphingomonadales</taxon>
        <taxon>Sphingomonadaceae</taxon>
        <taxon>Sphingomonas</taxon>
    </lineage>
</organism>
<evidence type="ECO:0000256" key="5">
    <source>
        <dbReference type="SAM" id="Phobius"/>
    </source>
</evidence>
<reference evidence="7 8" key="1">
    <citation type="submission" date="2020-08" db="EMBL/GenBank/DDBJ databases">
        <title>The Agave Microbiome: Exploring the role of microbial communities in plant adaptations to desert environments.</title>
        <authorList>
            <person name="Partida-Martinez L.P."/>
        </authorList>
    </citation>
    <scope>NUCLEOTIDE SEQUENCE [LARGE SCALE GENOMIC DNA]</scope>
    <source>
        <strain evidence="7 8">AS2.3</strain>
    </source>
</reference>
<evidence type="ECO:0000313" key="7">
    <source>
        <dbReference type="EMBL" id="NYD91191.1"/>
    </source>
</evidence>
<evidence type="ECO:0000259" key="6">
    <source>
        <dbReference type="Pfam" id="PF04116"/>
    </source>
</evidence>
<dbReference type="GO" id="GO:0016020">
    <property type="term" value="C:membrane"/>
    <property type="evidence" value="ECO:0007669"/>
    <property type="project" value="UniProtKB-SubCell"/>
</dbReference>
<comment type="caution">
    <text evidence="7">The sequence shown here is derived from an EMBL/GenBank/DDBJ whole genome shotgun (WGS) entry which is preliminary data.</text>
</comment>
<protein>
    <submittedName>
        <fullName evidence="7">Sterol desaturase/sphingolipid hydroxylase (Fatty acid hydroxylase superfamily)</fullName>
    </submittedName>
</protein>
<gene>
    <name evidence="7" type="ORF">HD841_002998</name>
</gene>
<feature type="domain" description="Fatty acid hydroxylase" evidence="6">
    <location>
        <begin position="118"/>
        <end position="252"/>
    </location>
</feature>
<feature type="transmembrane region" description="Helical" evidence="5">
    <location>
        <begin position="33"/>
        <end position="50"/>
    </location>
</feature>
<feature type="transmembrane region" description="Helical" evidence="5">
    <location>
        <begin position="71"/>
        <end position="90"/>
    </location>
</feature>
<evidence type="ECO:0000256" key="3">
    <source>
        <dbReference type="ARBA" id="ARBA00022989"/>
    </source>
</evidence>
<comment type="subcellular location">
    <subcellularLocation>
        <location evidence="1">Membrane</location>
    </subcellularLocation>
</comment>
<dbReference type="AlphaFoldDB" id="A0A7Y9K2P3"/>
<dbReference type="EMBL" id="JACCBY010000004">
    <property type="protein sequence ID" value="NYD91191.1"/>
    <property type="molecule type" value="Genomic_DNA"/>
</dbReference>
<dbReference type="RefSeq" id="WP_179509608.1">
    <property type="nucleotide sequence ID" value="NZ_JACCBY010000004.1"/>
</dbReference>
<dbReference type="GO" id="GO:0005506">
    <property type="term" value="F:iron ion binding"/>
    <property type="evidence" value="ECO:0007669"/>
    <property type="project" value="InterPro"/>
</dbReference>
<keyword evidence="8" id="KW-1185">Reference proteome</keyword>
<sequence length="275" mass="31966">MFTPMAMTAGLAGRAVLIHQIEARWFHVFTSIFLRYAAFSCGVWLFFALLKQRMQSRKIQAKDVAAAQIRTEILVSIRSVFVFSVIYAALEAAEKAGYVPGPQIAARWGPFWFAASLLLIILVHDAYFYWVHRLIHHRRLFRKCHMRHHRSRNPTPFTAYSFDIAEAVLMAAFVPLWMVLVPTPWTVIGIFMLHQIARNVIGHAGYEISPARRDGRPLIDWMTTATHHDLHHQKVTCNYGLYFTWWDRWMGTEHRDYHRCFATNAGVTRQRAEPI</sequence>
<evidence type="ECO:0000256" key="2">
    <source>
        <dbReference type="ARBA" id="ARBA00022692"/>
    </source>
</evidence>
<name>A0A7Y9K2P3_9SPHN</name>
<accession>A0A7Y9K2P3</accession>